<comment type="subcellular location">
    <subcellularLocation>
        <location evidence="1 11">Cell outer membrane</location>
        <topology evidence="1 11">Multi-pass membrane protein</topology>
    </subcellularLocation>
</comment>
<keyword evidence="16" id="KW-0675">Receptor</keyword>
<dbReference type="InterPro" id="IPR012910">
    <property type="entry name" value="Plug_dom"/>
</dbReference>
<dbReference type="InterPro" id="IPR039426">
    <property type="entry name" value="TonB-dep_rcpt-like"/>
</dbReference>
<proteinExistence type="inferred from homology"/>
<keyword evidence="9 11" id="KW-0472">Membrane</keyword>
<dbReference type="Pfam" id="PF00593">
    <property type="entry name" value="TonB_dep_Rec_b-barrel"/>
    <property type="match status" value="1"/>
</dbReference>
<keyword evidence="10 11" id="KW-0998">Cell outer membrane</keyword>
<keyword evidence="4" id="KW-0410">Iron transport</keyword>
<dbReference type="InterPro" id="IPR000531">
    <property type="entry name" value="Beta-barrel_TonB"/>
</dbReference>
<evidence type="ECO:0000256" key="10">
    <source>
        <dbReference type="ARBA" id="ARBA00023237"/>
    </source>
</evidence>
<keyword evidence="3 11" id="KW-1134">Transmembrane beta strand</keyword>
<dbReference type="RefSeq" id="WP_271186051.1">
    <property type="nucleotide sequence ID" value="NZ_BSFE01000002.1"/>
</dbReference>
<evidence type="ECO:0000256" key="6">
    <source>
        <dbReference type="ARBA" id="ARBA00023004"/>
    </source>
</evidence>
<keyword evidence="8 12" id="KW-0798">TonB box</keyword>
<evidence type="ECO:0000256" key="8">
    <source>
        <dbReference type="ARBA" id="ARBA00023077"/>
    </source>
</evidence>
<accession>A0A9W6MMZ7</accession>
<keyword evidence="13" id="KW-0732">Signal</keyword>
<dbReference type="Gene3D" id="2.40.170.20">
    <property type="entry name" value="TonB-dependent receptor, beta-barrel domain"/>
    <property type="match status" value="2"/>
</dbReference>
<evidence type="ECO:0000313" key="16">
    <source>
        <dbReference type="EMBL" id="GLK51672.1"/>
    </source>
</evidence>
<gene>
    <name evidence="16" type="ORF">GCM10017621_11800</name>
</gene>
<dbReference type="PANTHER" id="PTHR32552">
    <property type="entry name" value="FERRICHROME IRON RECEPTOR-RELATED"/>
    <property type="match status" value="1"/>
</dbReference>
<evidence type="ECO:0000256" key="3">
    <source>
        <dbReference type="ARBA" id="ARBA00022452"/>
    </source>
</evidence>
<evidence type="ECO:0000256" key="11">
    <source>
        <dbReference type="PROSITE-ProRule" id="PRU01360"/>
    </source>
</evidence>
<dbReference type="Pfam" id="PF07715">
    <property type="entry name" value="Plug"/>
    <property type="match status" value="1"/>
</dbReference>
<keyword evidence="7" id="KW-0406">Ion transport</keyword>
<sequence>MSLTKRTILFAAASAAALTAGHAAAQNEGRTVDVITVTAQKREEGIQDVPVAVTAYSEELLSNAGVRDLKDLAVIAPGLNVTSTSNEFQTTARIRGIGTVGDNPGLESSVGVVINGVPRARNGVGFGDLGEIERIEVLRGPQGTLFGANTSAGIINVVTKRPEYEFGAHAEATLSGGEADGWGVAGGMTGGLSENVAGRIYVARRARDGFQSVETFNGPRSETEDANQDFYTINGQLLFDISDDVNLLLSADYTDRDEDCCVGAAIVSGPTAGIINALQPGGRPLPGQEDPFSRVVQANRTTLQQIEDYGFSGELNWAFENFDLTVIASDRSFGITSGQDVDFTGADIVYRLPEDNTVDVDVTTFEARLSGATENFDWMVGTYFSDETLERRDSIVVGAAFEPFLSLLASGGASATTVADLANGVAAVSAAFGNPVPGFTPLAPGQAIPAGAWNSGGDYYNQEAEALSFFTHNTWHMTDATDLTFGLRYTSTEKTATFDWSDSDSPACAVWEHAFGPALDFASPGNQALLGALSGATGLPGATLAQFGTFSCLPQSRDVYSMIDHTQSLEEEEMSGLLSLSHRFNEDLLMYGTYSRGYKAGGFNLDRFTQAGSDPVNFEAVIANPELYPASFDAETVDSFEIGIKTEWANDSVLANFYLFSSEFENYQLNTFNGIGFFVTSIPGAQTQGAELELMWLPREIDGLTLQGGVTYADATYDEFPATGTPDVDRLSGQNFSLAPEWYASGAITYEGTFENGMGWLAHLDGRWMSEQNTGSDLDPEKIQDGYALFNARVGIGAVDDSWNLELWSQNITDEDYIQVGFDAPFQSGSFNAFLGRPRTYGVTLRVRR</sequence>
<keyword evidence="2 11" id="KW-0813">Transport</keyword>
<evidence type="ECO:0000256" key="5">
    <source>
        <dbReference type="ARBA" id="ARBA00022692"/>
    </source>
</evidence>
<feature type="domain" description="TonB-dependent receptor plug" evidence="15">
    <location>
        <begin position="47"/>
        <end position="154"/>
    </location>
</feature>
<evidence type="ECO:0000259" key="15">
    <source>
        <dbReference type="Pfam" id="PF07715"/>
    </source>
</evidence>
<feature type="signal peptide" evidence="13">
    <location>
        <begin position="1"/>
        <end position="25"/>
    </location>
</feature>
<feature type="chain" id="PRO_5040896650" evidence="13">
    <location>
        <begin position="26"/>
        <end position="849"/>
    </location>
</feature>
<evidence type="ECO:0000256" key="12">
    <source>
        <dbReference type="RuleBase" id="RU003357"/>
    </source>
</evidence>
<dbReference type="Proteomes" id="UP001143486">
    <property type="component" value="Unassembled WGS sequence"/>
</dbReference>
<reference evidence="16" key="2">
    <citation type="submission" date="2023-01" db="EMBL/GenBank/DDBJ databases">
        <authorList>
            <person name="Sun Q."/>
            <person name="Evtushenko L."/>
        </authorList>
    </citation>
    <scope>NUCLEOTIDE SEQUENCE</scope>
    <source>
        <strain evidence="16">VKM B-1513</strain>
    </source>
</reference>
<dbReference type="EMBL" id="BSFE01000002">
    <property type="protein sequence ID" value="GLK51672.1"/>
    <property type="molecule type" value="Genomic_DNA"/>
</dbReference>
<dbReference type="GO" id="GO:0009279">
    <property type="term" value="C:cell outer membrane"/>
    <property type="evidence" value="ECO:0007669"/>
    <property type="project" value="UniProtKB-SubCell"/>
</dbReference>
<dbReference type="AlphaFoldDB" id="A0A9W6MMZ7"/>
<dbReference type="PANTHER" id="PTHR32552:SF81">
    <property type="entry name" value="TONB-DEPENDENT OUTER MEMBRANE RECEPTOR"/>
    <property type="match status" value="1"/>
</dbReference>
<keyword evidence="5 11" id="KW-0812">Transmembrane</keyword>
<evidence type="ECO:0000256" key="9">
    <source>
        <dbReference type="ARBA" id="ARBA00023136"/>
    </source>
</evidence>
<evidence type="ECO:0000256" key="1">
    <source>
        <dbReference type="ARBA" id="ARBA00004571"/>
    </source>
</evidence>
<reference evidence="16" key="1">
    <citation type="journal article" date="2014" name="Int. J. Syst. Evol. Microbiol.">
        <title>Complete genome sequence of Corynebacterium casei LMG S-19264T (=DSM 44701T), isolated from a smear-ripened cheese.</title>
        <authorList>
            <consortium name="US DOE Joint Genome Institute (JGI-PGF)"/>
            <person name="Walter F."/>
            <person name="Albersmeier A."/>
            <person name="Kalinowski J."/>
            <person name="Ruckert C."/>
        </authorList>
    </citation>
    <scope>NUCLEOTIDE SEQUENCE</scope>
    <source>
        <strain evidence="16">VKM B-1513</strain>
    </source>
</reference>
<evidence type="ECO:0000259" key="14">
    <source>
        <dbReference type="Pfam" id="PF00593"/>
    </source>
</evidence>
<evidence type="ECO:0000256" key="7">
    <source>
        <dbReference type="ARBA" id="ARBA00023065"/>
    </source>
</evidence>
<dbReference type="GO" id="GO:0006826">
    <property type="term" value="P:iron ion transport"/>
    <property type="evidence" value="ECO:0007669"/>
    <property type="project" value="UniProtKB-KW"/>
</dbReference>
<comment type="caution">
    <text evidence="16">The sequence shown here is derived from an EMBL/GenBank/DDBJ whole genome shotgun (WGS) entry which is preliminary data.</text>
</comment>
<evidence type="ECO:0000256" key="4">
    <source>
        <dbReference type="ARBA" id="ARBA00022496"/>
    </source>
</evidence>
<keyword evidence="6" id="KW-0408">Iron</keyword>
<evidence type="ECO:0000313" key="17">
    <source>
        <dbReference type="Proteomes" id="UP001143486"/>
    </source>
</evidence>
<protein>
    <submittedName>
        <fullName evidence="16">TonB-dependent receptor</fullName>
    </submittedName>
</protein>
<evidence type="ECO:0000256" key="2">
    <source>
        <dbReference type="ARBA" id="ARBA00022448"/>
    </source>
</evidence>
<dbReference type="SUPFAM" id="SSF56935">
    <property type="entry name" value="Porins"/>
    <property type="match status" value="1"/>
</dbReference>
<dbReference type="InterPro" id="IPR036942">
    <property type="entry name" value="Beta-barrel_TonB_sf"/>
</dbReference>
<dbReference type="PROSITE" id="PS52016">
    <property type="entry name" value="TONB_DEPENDENT_REC_3"/>
    <property type="match status" value="1"/>
</dbReference>
<comment type="similarity">
    <text evidence="11 12">Belongs to the TonB-dependent receptor family.</text>
</comment>
<organism evidence="16 17">
    <name type="scientific">Maricaulis virginensis</name>
    <dbReference type="NCBI Taxonomy" id="144022"/>
    <lineage>
        <taxon>Bacteria</taxon>
        <taxon>Pseudomonadati</taxon>
        <taxon>Pseudomonadota</taxon>
        <taxon>Alphaproteobacteria</taxon>
        <taxon>Maricaulales</taxon>
        <taxon>Maricaulaceae</taxon>
        <taxon>Maricaulis</taxon>
    </lineage>
</organism>
<feature type="domain" description="TonB-dependent receptor-like beta-barrel" evidence="14">
    <location>
        <begin position="432"/>
        <end position="811"/>
    </location>
</feature>
<name>A0A9W6MMZ7_9PROT</name>
<evidence type="ECO:0000256" key="13">
    <source>
        <dbReference type="SAM" id="SignalP"/>
    </source>
</evidence>
<keyword evidence="17" id="KW-1185">Reference proteome</keyword>